<organism evidence="2 3">
    <name type="scientific">Methylobacterium komagatae</name>
    <dbReference type="NCBI Taxonomy" id="374425"/>
    <lineage>
        <taxon>Bacteria</taxon>
        <taxon>Pseudomonadati</taxon>
        <taxon>Pseudomonadota</taxon>
        <taxon>Alphaproteobacteria</taxon>
        <taxon>Hyphomicrobiales</taxon>
        <taxon>Methylobacteriaceae</taxon>
        <taxon>Methylobacterium</taxon>
    </lineage>
</organism>
<proteinExistence type="predicted"/>
<name>A0ABW2BKA9_9HYPH</name>
<keyword evidence="3" id="KW-1185">Reference proteome</keyword>
<reference evidence="3" key="1">
    <citation type="journal article" date="2019" name="Int. J. Syst. Evol. Microbiol.">
        <title>The Global Catalogue of Microorganisms (GCM) 10K type strain sequencing project: providing services to taxonomists for standard genome sequencing and annotation.</title>
        <authorList>
            <consortium name="The Broad Institute Genomics Platform"/>
            <consortium name="The Broad Institute Genome Sequencing Center for Infectious Disease"/>
            <person name="Wu L."/>
            <person name="Ma J."/>
        </authorList>
    </citation>
    <scope>NUCLEOTIDE SEQUENCE [LARGE SCALE GENOMIC DNA]</scope>
    <source>
        <strain evidence="3">CCUG 48316</strain>
    </source>
</reference>
<comment type="caution">
    <text evidence="2">The sequence shown here is derived from an EMBL/GenBank/DDBJ whole genome shotgun (WGS) entry which is preliminary data.</text>
</comment>
<feature type="region of interest" description="Disordered" evidence="1">
    <location>
        <begin position="1"/>
        <end position="31"/>
    </location>
</feature>
<evidence type="ECO:0000256" key="1">
    <source>
        <dbReference type="SAM" id="MobiDB-lite"/>
    </source>
</evidence>
<protein>
    <submittedName>
        <fullName evidence="2">Uncharacterized protein</fullName>
    </submittedName>
</protein>
<dbReference type="EMBL" id="JBHSWN010000001">
    <property type="protein sequence ID" value="MFC6790555.1"/>
    <property type="molecule type" value="Genomic_DNA"/>
</dbReference>
<dbReference type="RefSeq" id="WP_378970461.1">
    <property type="nucleotide sequence ID" value="NZ_JBHSWN010000001.1"/>
</dbReference>
<gene>
    <name evidence="2" type="ORF">ACFQE0_13660</name>
</gene>
<evidence type="ECO:0000313" key="3">
    <source>
        <dbReference type="Proteomes" id="UP001596292"/>
    </source>
</evidence>
<dbReference type="Proteomes" id="UP001596292">
    <property type="component" value="Unassembled WGS sequence"/>
</dbReference>
<sequence length="104" mass="11117">MADKVYPEGVTSQDHAQHDLKMGRSPNQSSVETFLKEREVLAAQEKVAHLPGREDLALVPVPAAVSECLGFFASVIKSGEPWTETCEEMYAKAKAAMAGSAAAP</sequence>
<accession>A0ABW2BKA9</accession>
<evidence type="ECO:0000313" key="2">
    <source>
        <dbReference type="EMBL" id="MFC6790555.1"/>
    </source>
</evidence>